<keyword evidence="3" id="KW-1185">Reference proteome</keyword>
<evidence type="ECO:0000313" key="2">
    <source>
        <dbReference type="EMBL" id="BCS83024.1"/>
    </source>
</evidence>
<protein>
    <submittedName>
        <fullName evidence="2">Uncharacterized protein</fullName>
    </submittedName>
</protein>
<accession>A0ABM7NS86</accession>
<feature type="region of interest" description="Disordered" evidence="1">
    <location>
        <begin position="299"/>
        <end position="319"/>
    </location>
</feature>
<dbReference type="Proteomes" id="UP001321479">
    <property type="component" value="Segment"/>
</dbReference>
<organism evidence="2 3">
    <name type="scientific">Cotonvirus japonicus</name>
    <dbReference type="NCBI Taxonomy" id="2811091"/>
    <lineage>
        <taxon>Viruses</taxon>
        <taxon>Varidnaviria</taxon>
        <taxon>Bamfordvirae</taxon>
        <taxon>Nucleocytoviricota</taxon>
        <taxon>Megaviricetes</taxon>
        <taxon>Imitervirales</taxon>
        <taxon>Mimiviridae</taxon>
        <taxon>Megamimivirinae</taxon>
        <taxon>Cotonvirus</taxon>
        <taxon>Cotonvirus japonicum</taxon>
    </lineage>
</organism>
<evidence type="ECO:0000313" key="3">
    <source>
        <dbReference type="Proteomes" id="UP001321479"/>
    </source>
</evidence>
<reference evidence="2 3" key="1">
    <citation type="submission" date="2021-02" db="EMBL/GenBank/DDBJ databases">
        <title>Cotonvirus japonicus, which uses Golgi apparatus of host cells for its virion factory, phylogenetically links tailed tupanvirus and icosahedral mimivirus.</title>
        <authorList>
            <person name="Takahashi H."/>
            <person name="Fukaya S."/>
            <person name="Song C."/>
            <person name="Murata K."/>
            <person name="Takemura M."/>
        </authorList>
    </citation>
    <scope>NUCLEOTIDE SEQUENCE [LARGE SCALE GENOMIC DNA]</scope>
</reference>
<feature type="compositionally biased region" description="Acidic residues" evidence="1">
    <location>
        <begin position="310"/>
        <end position="319"/>
    </location>
</feature>
<proteinExistence type="predicted"/>
<name>A0ABM7NS86_9VIRU</name>
<dbReference type="EMBL" id="AP024483">
    <property type="protein sequence ID" value="BCS83024.1"/>
    <property type="molecule type" value="Genomic_DNA"/>
</dbReference>
<feature type="compositionally biased region" description="Polar residues" evidence="1">
    <location>
        <begin position="219"/>
        <end position="234"/>
    </location>
</feature>
<sequence length="319" mass="37648">MTTNKQSLKALKISNINTKDILVSTKKRNMKAPISYKNEKLVFQTPYMKVHSDLIASDNPNIFFLDTLIKGKSARRSKEFYDFIDNLETDTANQAINNNMDWFSTGNVNVKSLIREDQVTYIHWIINISLCSFVDEHNSKYDHKNLKIKDFVKFIVEIPDMMIKDNKIGLAAHVHKIKVKKYEKKEKIIPDYEFSSDSDSENSEGNKYISVLDTEQKPSKNNKIFDNNNHTNDVLDQDNKYKQLPILPNKINQRKKQYDDVQNNYQNNNDKNNLNKNNQNKNKSKNINNEEDNFYQQSNYNEFNRHNNLDEIDFENDYY</sequence>
<dbReference type="GeneID" id="80558229"/>
<feature type="region of interest" description="Disordered" evidence="1">
    <location>
        <begin position="262"/>
        <end position="287"/>
    </location>
</feature>
<feature type="region of interest" description="Disordered" evidence="1">
    <location>
        <begin position="218"/>
        <end position="245"/>
    </location>
</feature>
<evidence type="ECO:0000256" key="1">
    <source>
        <dbReference type="SAM" id="MobiDB-lite"/>
    </source>
</evidence>
<dbReference type="RefSeq" id="YP_010841632.1">
    <property type="nucleotide sequence ID" value="NC_079139.1"/>
</dbReference>